<gene>
    <name evidence="1" type="ORF">CDAR_212411</name>
</gene>
<protein>
    <submittedName>
        <fullName evidence="1">Uncharacterized protein</fullName>
    </submittedName>
</protein>
<dbReference type="EMBL" id="BPLQ01007707">
    <property type="protein sequence ID" value="GIY31665.1"/>
    <property type="molecule type" value="Genomic_DNA"/>
</dbReference>
<dbReference type="Proteomes" id="UP001054837">
    <property type="component" value="Unassembled WGS sequence"/>
</dbReference>
<proteinExistence type="predicted"/>
<evidence type="ECO:0000313" key="2">
    <source>
        <dbReference type="Proteomes" id="UP001054837"/>
    </source>
</evidence>
<reference evidence="1 2" key="1">
    <citation type="submission" date="2021-06" db="EMBL/GenBank/DDBJ databases">
        <title>Caerostris darwini draft genome.</title>
        <authorList>
            <person name="Kono N."/>
            <person name="Arakawa K."/>
        </authorList>
    </citation>
    <scope>NUCLEOTIDE SEQUENCE [LARGE SCALE GENOMIC DNA]</scope>
</reference>
<keyword evidence="2" id="KW-1185">Reference proteome</keyword>
<organism evidence="1 2">
    <name type="scientific">Caerostris darwini</name>
    <dbReference type="NCBI Taxonomy" id="1538125"/>
    <lineage>
        <taxon>Eukaryota</taxon>
        <taxon>Metazoa</taxon>
        <taxon>Ecdysozoa</taxon>
        <taxon>Arthropoda</taxon>
        <taxon>Chelicerata</taxon>
        <taxon>Arachnida</taxon>
        <taxon>Araneae</taxon>
        <taxon>Araneomorphae</taxon>
        <taxon>Entelegynae</taxon>
        <taxon>Araneoidea</taxon>
        <taxon>Araneidae</taxon>
        <taxon>Caerostris</taxon>
    </lineage>
</organism>
<comment type="caution">
    <text evidence="1">The sequence shown here is derived from an EMBL/GenBank/DDBJ whole genome shotgun (WGS) entry which is preliminary data.</text>
</comment>
<name>A0AAV4SBW7_9ARAC</name>
<dbReference type="AlphaFoldDB" id="A0AAV4SBW7"/>
<accession>A0AAV4SBW7</accession>
<sequence length="100" mass="11188">MFESKPCLNEWSKGPEDSLSGVILKSQIGSDFGPVDSFARQNYRLLKRRRGGGGGGDSEEVARVDEDKIKNDEKIPRCIYLSNSIGLLRAQRGFHYNPDN</sequence>
<evidence type="ECO:0000313" key="1">
    <source>
        <dbReference type="EMBL" id="GIY31665.1"/>
    </source>
</evidence>